<dbReference type="Proteomes" id="UP000754563">
    <property type="component" value="Unassembled WGS sequence"/>
</dbReference>
<evidence type="ECO:0000313" key="8">
    <source>
        <dbReference type="EMBL" id="MCA9385510.1"/>
    </source>
</evidence>
<keyword evidence="1 6" id="KW-0819">tRNA processing</keyword>
<dbReference type="NCBIfam" id="TIGR00188">
    <property type="entry name" value="rnpA"/>
    <property type="match status" value="1"/>
</dbReference>
<dbReference type="GO" id="GO:0030677">
    <property type="term" value="C:ribonuclease P complex"/>
    <property type="evidence" value="ECO:0007669"/>
    <property type="project" value="TreeGrafter"/>
</dbReference>
<reference evidence="8" key="2">
    <citation type="journal article" date="2021" name="Microbiome">
        <title>Successional dynamics and alternative stable states in a saline activated sludge microbial community over 9 years.</title>
        <authorList>
            <person name="Wang Y."/>
            <person name="Ye J."/>
            <person name="Ju F."/>
            <person name="Liu L."/>
            <person name="Boyd J.A."/>
            <person name="Deng Y."/>
            <person name="Parks D.H."/>
            <person name="Jiang X."/>
            <person name="Yin X."/>
            <person name="Woodcroft B.J."/>
            <person name="Tyson G.W."/>
            <person name="Hugenholtz P."/>
            <person name="Polz M.F."/>
            <person name="Zhang T."/>
        </authorList>
    </citation>
    <scope>NUCLEOTIDE SEQUENCE</scope>
    <source>
        <strain evidence="8">HKST-UBA11</strain>
    </source>
</reference>
<comment type="similarity">
    <text evidence="6">Belongs to the RnpA family.</text>
</comment>
<evidence type="ECO:0000256" key="7">
    <source>
        <dbReference type="NCBIfam" id="TIGR00188"/>
    </source>
</evidence>
<dbReference type="EC" id="3.1.26.5" evidence="6 7"/>
<dbReference type="AlphaFoldDB" id="A0A955RK86"/>
<evidence type="ECO:0000313" key="9">
    <source>
        <dbReference type="Proteomes" id="UP000754563"/>
    </source>
</evidence>
<accession>A0A955RK86</accession>
<comment type="subunit">
    <text evidence="6">Consists of a catalytic RNA component (M1 or rnpB) and a protein subunit.</text>
</comment>
<keyword evidence="4 6" id="KW-0378">Hydrolase</keyword>
<dbReference type="Gene3D" id="3.30.230.10">
    <property type="match status" value="1"/>
</dbReference>
<protein>
    <recommendedName>
        <fullName evidence="6 7">Ribonuclease P protein component</fullName>
        <shortName evidence="6">RNase P protein</shortName>
        <shortName evidence="6">RNaseP protein</shortName>
        <ecNumber evidence="6 7">3.1.26.5</ecNumber>
    </recommendedName>
    <alternativeName>
        <fullName evidence="6">Protein C5</fullName>
    </alternativeName>
</protein>
<evidence type="ECO:0000256" key="6">
    <source>
        <dbReference type="HAMAP-Rule" id="MF_00227"/>
    </source>
</evidence>
<keyword evidence="2 6" id="KW-0540">Nuclease</keyword>
<dbReference type="InterPro" id="IPR000100">
    <property type="entry name" value="RNase_P"/>
</dbReference>
<comment type="catalytic activity">
    <reaction evidence="6">
        <text>Endonucleolytic cleavage of RNA, removing 5'-extranucleotides from tRNA precursor.</text>
        <dbReference type="EC" id="3.1.26.5"/>
    </reaction>
</comment>
<organism evidence="8 9">
    <name type="scientific">Candidatus Dojkabacteria bacterium</name>
    <dbReference type="NCBI Taxonomy" id="2099670"/>
    <lineage>
        <taxon>Bacteria</taxon>
        <taxon>Candidatus Dojkabacteria</taxon>
    </lineage>
</organism>
<sequence length="117" mass="14034">MLPAKHRILKQYEFDQIYRHHNKLRGNYLQILVRFVDKEQKVDHKKYPRFGFVVSKKVHKHAVKRNKIKRQLREIIKELLPTLPQSFEALVIPYPKALETSFQELKDDVTKLLSTVN</sequence>
<evidence type="ECO:0000256" key="1">
    <source>
        <dbReference type="ARBA" id="ARBA00022694"/>
    </source>
</evidence>
<dbReference type="SUPFAM" id="SSF54211">
    <property type="entry name" value="Ribosomal protein S5 domain 2-like"/>
    <property type="match status" value="1"/>
</dbReference>
<dbReference type="PANTHER" id="PTHR33992">
    <property type="entry name" value="RIBONUCLEASE P PROTEIN COMPONENT"/>
    <property type="match status" value="1"/>
</dbReference>
<dbReference type="HAMAP" id="MF_00227">
    <property type="entry name" value="RNase_P"/>
    <property type="match status" value="1"/>
</dbReference>
<proteinExistence type="inferred from homology"/>
<gene>
    <name evidence="6 8" type="primary">rnpA</name>
    <name evidence="8" type="ORF">KC717_02590</name>
</gene>
<dbReference type="PANTHER" id="PTHR33992:SF1">
    <property type="entry name" value="RIBONUCLEASE P PROTEIN COMPONENT"/>
    <property type="match status" value="1"/>
</dbReference>
<comment type="function">
    <text evidence="6">RNaseP catalyzes the removal of the 5'-leader sequence from pre-tRNA to produce the mature 5'-terminus. It can also cleave other RNA substrates such as 4.5S RNA. The protein component plays an auxiliary but essential role in vivo by binding to the 5'-leader sequence and broadening the substrate specificity of the ribozyme.</text>
</comment>
<evidence type="ECO:0000256" key="4">
    <source>
        <dbReference type="ARBA" id="ARBA00022801"/>
    </source>
</evidence>
<dbReference type="Pfam" id="PF00825">
    <property type="entry name" value="Ribonuclease_P"/>
    <property type="match status" value="1"/>
</dbReference>
<name>A0A955RK86_9BACT</name>
<dbReference type="InterPro" id="IPR020568">
    <property type="entry name" value="Ribosomal_Su5_D2-typ_SF"/>
</dbReference>
<keyword evidence="3 6" id="KW-0255">Endonuclease</keyword>
<evidence type="ECO:0000256" key="5">
    <source>
        <dbReference type="ARBA" id="ARBA00022884"/>
    </source>
</evidence>
<keyword evidence="5 6" id="KW-0694">RNA-binding</keyword>
<dbReference type="EMBL" id="JAGQLH010000024">
    <property type="protein sequence ID" value="MCA9385510.1"/>
    <property type="molecule type" value="Genomic_DNA"/>
</dbReference>
<comment type="caution">
    <text evidence="8">The sequence shown here is derived from an EMBL/GenBank/DDBJ whole genome shotgun (WGS) entry which is preliminary data.</text>
</comment>
<evidence type="ECO:0000256" key="3">
    <source>
        <dbReference type="ARBA" id="ARBA00022759"/>
    </source>
</evidence>
<reference evidence="8" key="1">
    <citation type="submission" date="2020-04" db="EMBL/GenBank/DDBJ databases">
        <authorList>
            <person name="Zhang T."/>
        </authorList>
    </citation>
    <scope>NUCLEOTIDE SEQUENCE</scope>
    <source>
        <strain evidence="8">HKST-UBA11</strain>
    </source>
</reference>
<dbReference type="GO" id="GO:0000049">
    <property type="term" value="F:tRNA binding"/>
    <property type="evidence" value="ECO:0007669"/>
    <property type="project" value="UniProtKB-UniRule"/>
</dbReference>
<dbReference type="GO" id="GO:0001682">
    <property type="term" value="P:tRNA 5'-leader removal"/>
    <property type="evidence" value="ECO:0007669"/>
    <property type="project" value="UniProtKB-UniRule"/>
</dbReference>
<dbReference type="InterPro" id="IPR014721">
    <property type="entry name" value="Ribsml_uS5_D2-typ_fold_subgr"/>
</dbReference>
<dbReference type="GO" id="GO:0042781">
    <property type="term" value="F:3'-tRNA processing endoribonuclease activity"/>
    <property type="evidence" value="ECO:0007669"/>
    <property type="project" value="TreeGrafter"/>
</dbReference>
<dbReference type="GO" id="GO:0004526">
    <property type="term" value="F:ribonuclease P activity"/>
    <property type="evidence" value="ECO:0007669"/>
    <property type="project" value="UniProtKB-UniRule"/>
</dbReference>
<evidence type="ECO:0000256" key="2">
    <source>
        <dbReference type="ARBA" id="ARBA00022722"/>
    </source>
</evidence>